<dbReference type="PIRSF" id="PIRSF002703">
    <property type="entry name" value="Thaumatin"/>
    <property type="match status" value="1"/>
</dbReference>
<feature type="disulfide bond" evidence="1">
    <location>
        <begin position="116"/>
        <end position="126"/>
    </location>
</feature>
<dbReference type="EMBL" id="LASV01000073">
    <property type="protein sequence ID" value="KKA24176.1"/>
    <property type="molecule type" value="Genomic_DNA"/>
</dbReference>
<dbReference type="AlphaFoldDB" id="A0A0F4Z279"/>
<reference evidence="2 3" key="1">
    <citation type="submission" date="2015-04" db="EMBL/GenBank/DDBJ databases">
        <authorList>
            <person name="Heijne W.H."/>
            <person name="Fedorova N.D."/>
            <person name="Nierman W.C."/>
            <person name="Vollebregt A.W."/>
            <person name="Zhao Z."/>
            <person name="Wu L."/>
            <person name="Kumar M."/>
            <person name="Stam H."/>
            <person name="van den Berg M.A."/>
            <person name="Pel H.J."/>
        </authorList>
    </citation>
    <scope>NUCLEOTIDE SEQUENCE [LARGE SCALE GENOMIC DNA]</scope>
    <source>
        <strain evidence="2 3">CBS 393.64</strain>
    </source>
</reference>
<dbReference type="OrthoDB" id="202203at2759"/>
<organism evidence="2 3">
    <name type="scientific">Rasamsonia emersonii (strain ATCC 16479 / CBS 393.64 / IMI 116815)</name>
    <dbReference type="NCBI Taxonomy" id="1408163"/>
    <lineage>
        <taxon>Eukaryota</taxon>
        <taxon>Fungi</taxon>
        <taxon>Dikarya</taxon>
        <taxon>Ascomycota</taxon>
        <taxon>Pezizomycotina</taxon>
        <taxon>Eurotiomycetes</taxon>
        <taxon>Eurotiomycetidae</taxon>
        <taxon>Eurotiales</taxon>
        <taxon>Trichocomaceae</taxon>
        <taxon>Rasamsonia</taxon>
    </lineage>
</organism>
<dbReference type="PROSITE" id="PS51367">
    <property type="entry name" value="THAUMATIN_2"/>
    <property type="match status" value="1"/>
</dbReference>
<evidence type="ECO:0000256" key="1">
    <source>
        <dbReference type="PIRSR" id="PIRSR002703-1"/>
    </source>
</evidence>
<keyword evidence="1" id="KW-1015">Disulfide bond</keyword>
<evidence type="ECO:0000313" key="3">
    <source>
        <dbReference type="Proteomes" id="UP000053958"/>
    </source>
</evidence>
<sequence>MNLSFYDISLVDGYNLPVGIVSLHTESKDPALASIPSNTTNPVCIGSVDFFVSDDNSSSAIHAISRWCPWPLQLQAVAPPKPGAGVYPYPDDDIPRPRFDPCISSCAKYGNPEDCCAGAFNSPETCTPNEYSRKAKSVCPDAYSYAYDDKTSTFTIKAGAGFEVVFCPDAGRSTDIMRYKDQDQDQG</sequence>
<dbReference type="InterPro" id="IPR037176">
    <property type="entry name" value="Osmotin/thaumatin-like_sf"/>
</dbReference>
<feature type="disulfide bond" evidence="1">
    <location>
        <begin position="106"/>
        <end position="115"/>
    </location>
</feature>
<dbReference type="Proteomes" id="UP000053958">
    <property type="component" value="Unassembled WGS sequence"/>
</dbReference>
<name>A0A0F4Z279_RASE3</name>
<evidence type="ECO:0008006" key="4">
    <source>
        <dbReference type="Google" id="ProtNLM"/>
    </source>
</evidence>
<proteinExistence type="predicted"/>
<dbReference type="SUPFAM" id="SSF49870">
    <property type="entry name" value="Osmotin, thaumatin-like protein"/>
    <property type="match status" value="1"/>
</dbReference>
<dbReference type="STRING" id="1408163.A0A0F4Z279"/>
<dbReference type="SMART" id="SM00205">
    <property type="entry name" value="THN"/>
    <property type="match status" value="1"/>
</dbReference>
<dbReference type="RefSeq" id="XP_013330788.1">
    <property type="nucleotide sequence ID" value="XM_013475334.1"/>
</dbReference>
<comment type="caution">
    <text evidence="2">The sequence shown here is derived from an EMBL/GenBank/DDBJ whole genome shotgun (WGS) entry which is preliminary data.</text>
</comment>
<dbReference type="InterPro" id="IPR001938">
    <property type="entry name" value="Thaumatin"/>
</dbReference>
<evidence type="ECO:0000313" key="2">
    <source>
        <dbReference type="EMBL" id="KKA24176.1"/>
    </source>
</evidence>
<dbReference type="GeneID" id="25314179"/>
<dbReference type="Pfam" id="PF00314">
    <property type="entry name" value="Thaumatin"/>
    <property type="match status" value="1"/>
</dbReference>
<dbReference type="PANTHER" id="PTHR31048">
    <property type="entry name" value="OS03G0233200 PROTEIN"/>
    <property type="match status" value="1"/>
</dbReference>
<feature type="disulfide bond" evidence="1">
    <location>
        <begin position="68"/>
        <end position="102"/>
    </location>
</feature>
<keyword evidence="3" id="KW-1185">Reference proteome</keyword>
<dbReference type="Gene3D" id="2.60.110.10">
    <property type="entry name" value="Thaumatin"/>
    <property type="match status" value="1"/>
</dbReference>
<accession>A0A0F4Z279</accession>
<protein>
    <recommendedName>
        <fullName evidence="4">Osmotin, thaumatin-like protein</fullName>
    </recommendedName>
</protein>
<gene>
    <name evidence="2" type="ORF">T310_1828</name>
</gene>